<feature type="compositionally biased region" description="Polar residues" evidence="1">
    <location>
        <begin position="33"/>
        <end position="51"/>
    </location>
</feature>
<dbReference type="AlphaFoldDB" id="A0A1B6EDN6"/>
<sequence>MTVTKSPCELNTMSLFQDLKLKRRKVDSRCSSDGESVAETSTSSPDMTGPSSPCKLEIARSSPSPGPHRDSVICRTASPDSALPDLHLKCEERTERSVSVNEEVEQYGVKVKEEINLSVFDGGGTRQETPVSSTPS</sequence>
<proteinExistence type="predicted"/>
<accession>A0A1B6EDN6</accession>
<evidence type="ECO:0000313" key="2">
    <source>
        <dbReference type="EMBL" id="JAS35974.1"/>
    </source>
</evidence>
<feature type="non-terminal residue" evidence="2">
    <location>
        <position position="136"/>
    </location>
</feature>
<feature type="region of interest" description="Disordered" evidence="1">
    <location>
        <begin position="27"/>
        <end position="71"/>
    </location>
</feature>
<gene>
    <name evidence="2" type="ORF">g.45138</name>
</gene>
<protein>
    <submittedName>
        <fullName evidence="2">Uncharacterized protein</fullName>
    </submittedName>
</protein>
<dbReference type="EMBL" id="GEDC01001324">
    <property type="protein sequence ID" value="JAS35974.1"/>
    <property type="molecule type" value="Transcribed_RNA"/>
</dbReference>
<reference evidence="2" key="1">
    <citation type="submission" date="2015-12" db="EMBL/GenBank/DDBJ databases">
        <title>De novo transcriptome assembly of four potential Pierce s Disease insect vectors from Arizona vineyards.</title>
        <authorList>
            <person name="Tassone E.E."/>
        </authorList>
    </citation>
    <scope>NUCLEOTIDE SEQUENCE</scope>
</reference>
<evidence type="ECO:0000256" key="1">
    <source>
        <dbReference type="SAM" id="MobiDB-lite"/>
    </source>
</evidence>
<organism evidence="2">
    <name type="scientific">Clastoptera arizonana</name>
    <name type="common">Arizona spittle bug</name>
    <dbReference type="NCBI Taxonomy" id="38151"/>
    <lineage>
        <taxon>Eukaryota</taxon>
        <taxon>Metazoa</taxon>
        <taxon>Ecdysozoa</taxon>
        <taxon>Arthropoda</taxon>
        <taxon>Hexapoda</taxon>
        <taxon>Insecta</taxon>
        <taxon>Pterygota</taxon>
        <taxon>Neoptera</taxon>
        <taxon>Paraneoptera</taxon>
        <taxon>Hemiptera</taxon>
        <taxon>Auchenorrhyncha</taxon>
        <taxon>Cercopoidea</taxon>
        <taxon>Clastopteridae</taxon>
        <taxon>Clastoptera</taxon>
    </lineage>
</organism>
<name>A0A1B6EDN6_9HEMI</name>